<protein>
    <submittedName>
        <fullName evidence="1">Uncharacterized protein</fullName>
    </submittedName>
</protein>
<keyword evidence="2" id="KW-1185">Reference proteome</keyword>
<evidence type="ECO:0000313" key="2">
    <source>
        <dbReference type="Proteomes" id="UP000007799"/>
    </source>
</evidence>
<organism evidence="2">
    <name type="scientific">Salpingoeca rosetta (strain ATCC 50818 / BSB-021)</name>
    <dbReference type="NCBI Taxonomy" id="946362"/>
    <lineage>
        <taxon>Eukaryota</taxon>
        <taxon>Choanoflagellata</taxon>
        <taxon>Craspedida</taxon>
        <taxon>Salpingoecidae</taxon>
        <taxon>Salpingoeca</taxon>
    </lineage>
</organism>
<dbReference type="KEGG" id="sre:PTSG_04487"/>
<name>F2U8P9_SALR5</name>
<dbReference type="OrthoDB" id="193700at2759"/>
<dbReference type="AlphaFoldDB" id="F2U8P9"/>
<evidence type="ECO:0000313" key="1">
    <source>
        <dbReference type="EMBL" id="EGD72757.1"/>
    </source>
</evidence>
<dbReference type="RefSeq" id="XP_004994580.1">
    <property type="nucleotide sequence ID" value="XM_004994523.1"/>
</dbReference>
<sequence>MHRTLLVASKATTIRVYCQQCSGMLLKYRKQGKGQLVKTFLHKIVKDNTKERCVCPDCGSVFARPAIIKNREANKIIAGRVFWR</sequence>
<proteinExistence type="predicted"/>
<dbReference type="EMBL" id="GL832964">
    <property type="protein sequence ID" value="EGD72757.1"/>
    <property type="molecule type" value="Genomic_DNA"/>
</dbReference>
<dbReference type="Proteomes" id="UP000007799">
    <property type="component" value="Unassembled WGS sequence"/>
</dbReference>
<gene>
    <name evidence="1" type="ORF">PTSG_04487</name>
</gene>
<dbReference type="InParanoid" id="F2U8P9"/>
<accession>F2U8P9</accession>
<reference evidence="1" key="1">
    <citation type="submission" date="2009-08" db="EMBL/GenBank/DDBJ databases">
        <title>Annotation of Salpingoeca rosetta.</title>
        <authorList>
            <consortium name="The Broad Institute Genome Sequencing Platform"/>
            <person name="Russ C."/>
            <person name="Cuomo C."/>
            <person name="Burger G."/>
            <person name="Gray M.W."/>
            <person name="Holland P.W.H."/>
            <person name="King N."/>
            <person name="Lang F.B.F."/>
            <person name="Roger A.J."/>
            <person name="Ruiz-Trillo I."/>
            <person name="Young S.K."/>
            <person name="Zeng Q."/>
            <person name="Gargeya S."/>
            <person name="Alvarado L."/>
            <person name="Berlin A."/>
            <person name="Chapman S.B."/>
            <person name="Chen Z."/>
            <person name="Freedman E."/>
            <person name="Gellesch M."/>
            <person name="Goldberg J."/>
            <person name="Griggs A."/>
            <person name="Gujja S."/>
            <person name="Heilman E."/>
            <person name="Heiman D."/>
            <person name="Howarth C."/>
            <person name="Mehta T."/>
            <person name="Neiman D."/>
            <person name="Pearson M."/>
            <person name="Roberts A."/>
            <person name="Saif S."/>
            <person name="Shea T."/>
            <person name="Shenoy N."/>
            <person name="Sisk P."/>
            <person name="Stolte C."/>
            <person name="Sykes S."/>
            <person name="White J."/>
            <person name="Yandava C."/>
            <person name="Haas B."/>
            <person name="Nusbaum C."/>
            <person name="Birren B."/>
        </authorList>
    </citation>
    <scope>NUCLEOTIDE SEQUENCE [LARGE SCALE GENOMIC DNA]</scope>
    <source>
        <strain evidence="1">ATCC 50818</strain>
    </source>
</reference>
<dbReference type="OMA" id="PAYKMIG"/>
<dbReference type="GeneID" id="16075163"/>